<organism evidence="1 2">
    <name type="scientific">Herbinix luporum</name>
    <dbReference type="NCBI Taxonomy" id="1679721"/>
    <lineage>
        <taxon>Bacteria</taxon>
        <taxon>Bacillati</taxon>
        <taxon>Bacillota</taxon>
        <taxon>Clostridia</taxon>
        <taxon>Lachnospirales</taxon>
        <taxon>Lachnospiraceae</taxon>
        <taxon>Herbinix</taxon>
    </lineage>
</organism>
<keyword evidence="2" id="KW-1185">Reference proteome</keyword>
<sequence length="228" mass="26515">MKKRTISILFIVFVVCITLVACGKKELPFTHSPENDIIIDYMEEIIQNQEKYEGLYYDYASMRIAGVKSDELEQFITGLTEEALGQFTDNADKHIALKMSLDEYKEEIDEGAKTLVDNYLKYSRLGDKEAREFGLSKELEAQDPIGKVNQYMKDKKIEITEIIFPETFEDVNYDLYPMKYTYRYIIKGTVGKQAFEKEVVQDFYIGVDWSEGMGNIKDIIEYVRDVSK</sequence>
<dbReference type="OrthoDB" id="9828471at2"/>
<gene>
    <name evidence="1" type="ORF">SD1D_0088</name>
</gene>
<proteinExistence type="predicted"/>
<reference evidence="2" key="1">
    <citation type="submission" date="2015-09" db="EMBL/GenBank/DDBJ databases">
        <authorList>
            <person name="Wibberg D."/>
        </authorList>
    </citation>
    <scope>NUCLEOTIDE SEQUENCE [LARGE SCALE GENOMIC DNA]</scope>
    <source>
        <strain evidence="2">SD1D</strain>
    </source>
</reference>
<dbReference type="Proteomes" id="UP000196053">
    <property type="component" value="Chromosome I"/>
</dbReference>
<dbReference type="EMBL" id="LN879430">
    <property type="protein sequence ID" value="CUH91650.1"/>
    <property type="molecule type" value="Genomic_DNA"/>
</dbReference>
<name>A0A0K8J2H9_9FIRM</name>
<accession>A0A0K8J2H9</accession>
<evidence type="ECO:0000313" key="2">
    <source>
        <dbReference type="Proteomes" id="UP000196053"/>
    </source>
</evidence>
<dbReference type="KEGG" id="hsd:SD1D_0088"/>
<evidence type="ECO:0000313" key="1">
    <source>
        <dbReference type="EMBL" id="CUH91650.1"/>
    </source>
</evidence>
<dbReference type="AlphaFoldDB" id="A0A0K8J2H9"/>
<dbReference type="RefSeq" id="WP_058257104.1">
    <property type="nucleotide sequence ID" value="NZ_LN879430.1"/>
</dbReference>
<dbReference type="PROSITE" id="PS51257">
    <property type="entry name" value="PROKAR_LIPOPROTEIN"/>
    <property type="match status" value="1"/>
</dbReference>
<protein>
    <submittedName>
        <fullName evidence="1">Uncharacterized protein</fullName>
    </submittedName>
</protein>